<dbReference type="AlphaFoldDB" id="A0A6M3XLE9"/>
<dbReference type="EMBL" id="MT144753">
    <property type="protein sequence ID" value="QJH98794.1"/>
    <property type="molecule type" value="Genomic_DNA"/>
</dbReference>
<protein>
    <submittedName>
        <fullName evidence="1">Putative acetyltransferase</fullName>
    </submittedName>
</protein>
<accession>A0A6M3XLE9</accession>
<dbReference type="GO" id="GO:0016740">
    <property type="term" value="F:transferase activity"/>
    <property type="evidence" value="ECO:0007669"/>
    <property type="project" value="UniProtKB-KW"/>
</dbReference>
<evidence type="ECO:0000313" key="1">
    <source>
        <dbReference type="EMBL" id="QJH98794.1"/>
    </source>
</evidence>
<reference evidence="1" key="1">
    <citation type="submission" date="2020-03" db="EMBL/GenBank/DDBJ databases">
        <title>The deep terrestrial virosphere.</title>
        <authorList>
            <person name="Holmfeldt K."/>
            <person name="Nilsson E."/>
            <person name="Simone D."/>
            <person name="Lopez-Fernandez M."/>
            <person name="Wu X."/>
            <person name="de Brujin I."/>
            <person name="Lundin D."/>
            <person name="Andersson A."/>
            <person name="Bertilsson S."/>
            <person name="Dopson M."/>
        </authorList>
    </citation>
    <scope>NUCLEOTIDE SEQUENCE</scope>
    <source>
        <strain evidence="1">TM448B01398</strain>
    </source>
</reference>
<proteinExistence type="predicted"/>
<organism evidence="1">
    <name type="scientific">viral metagenome</name>
    <dbReference type="NCBI Taxonomy" id="1070528"/>
    <lineage>
        <taxon>unclassified sequences</taxon>
        <taxon>metagenomes</taxon>
        <taxon>organismal metagenomes</taxon>
    </lineage>
</organism>
<name>A0A6M3XLE9_9ZZZZ</name>
<keyword evidence="1" id="KW-0808">Transferase</keyword>
<sequence>MNREIAKECVGPGWGGLIDRIYDKLTPDVYVSQVKEKFGGLRFYVGSAPDDVQDFIAEMEEISYTTCEECGAPGKPRGRGWIKTLCDACSSERDRVLSQR</sequence>
<gene>
    <name evidence="1" type="ORF">TM448B01398_0004</name>
</gene>